<dbReference type="Proteomes" id="UP000549379">
    <property type="component" value="Unassembled WGS sequence"/>
</dbReference>
<gene>
    <name evidence="2" type="ORF">B5K54_08180</name>
</gene>
<dbReference type="InterPro" id="IPR021683">
    <property type="entry name" value="DUF3267"/>
</dbReference>
<keyword evidence="1" id="KW-1133">Transmembrane helix</keyword>
<name>A0A9P2E1H5_LISMN</name>
<evidence type="ECO:0000313" key="2">
    <source>
        <dbReference type="EMBL" id="EAG2997266.1"/>
    </source>
</evidence>
<proteinExistence type="predicted"/>
<keyword evidence="1" id="KW-0812">Transmembrane</keyword>
<dbReference type="AlphaFoldDB" id="A0A9P2E1H5"/>
<evidence type="ECO:0000313" key="3">
    <source>
        <dbReference type="Proteomes" id="UP000549379"/>
    </source>
</evidence>
<evidence type="ECO:0000256" key="1">
    <source>
        <dbReference type="SAM" id="Phobius"/>
    </source>
</evidence>
<reference evidence="2 3" key="1">
    <citation type="submission" date="2018-06" db="EMBL/GenBank/DDBJ databases">
        <authorList>
            <consortium name="GenomeTrakr: Next Generation Sequencing Network for Food Pathogen Tracability"/>
        </authorList>
    </citation>
    <scope>NUCLEOTIDE SEQUENCE [LARGE SCALE GENOMIC DNA]</scope>
    <source>
        <strain evidence="2 3">10B02965A-1</strain>
    </source>
</reference>
<feature type="non-terminal residue" evidence="2">
    <location>
        <position position="1"/>
    </location>
</feature>
<organism evidence="2 3">
    <name type="scientific">Listeria monocytogenes</name>
    <dbReference type="NCBI Taxonomy" id="1639"/>
    <lineage>
        <taxon>Bacteria</taxon>
        <taxon>Bacillati</taxon>
        <taxon>Bacillota</taxon>
        <taxon>Bacilli</taxon>
        <taxon>Bacillales</taxon>
        <taxon>Listeriaceae</taxon>
        <taxon>Listeria</taxon>
    </lineage>
</organism>
<dbReference type="Pfam" id="PF11667">
    <property type="entry name" value="DUF3267"/>
    <property type="match status" value="1"/>
</dbReference>
<accession>A0A9P2E1H5</accession>
<protein>
    <submittedName>
        <fullName evidence="2">DUF3267 domain-containing protein</fullName>
    </submittedName>
</protein>
<sequence length="72" mass="8157">FSLILPFVIITTILIVLMLLTPIGHSGMFLILLSVHFGMSFSDFTHIKKLWKMPKNCFIESAERGFSVLISD</sequence>
<comment type="caution">
    <text evidence="2">The sequence shown here is derived from an EMBL/GenBank/DDBJ whole genome shotgun (WGS) entry which is preliminary data.</text>
</comment>
<keyword evidence="1" id="KW-0472">Membrane</keyword>
<dbReference type="EMBL" id="AABBHO010000020">
    <property type="protein sequence ID" value="EAG2997266.1"/>
    <property type="molecule type" value="Genomic_DNA"/>
</dbReference>
<feature type="transmembrane region" description="Helical" evidence="1">
    <location>
        <begin position="6"/>
        <end position="33"/>
    </location>
</feature>